<dbReference type="EMBL" id="JACEOL010000001">
    <property type="protein sequence ID" value="MBA4600765.1"/>
    <property type="molecule type" value="Genomic_DNA"/>
</dbReference>
<evidence type="ECO:0000256" key="2">
    <source>
        <dbReference type="RuleBase" id="RU003476"/>
    </source>
</evidence>
<dbReference type="PROSITE" id="PS51462">
    <property type="entry name" value="NUDIX"/>
    <property type="match status" value="1"/>
</dbReference>
<evidence type="ECO:0000313" key="5">
    <source>
        <dbReference type="Proteomes" id="UP000538292"/>
    </source>
</evidence>
<dbReference type="GO" id="GO:0006167">
    <property type="term" value="P:AMP biosynthetic process"/>
    <property type="evidence" value="ECO:0007669"/>
    <property type="project" value="TreeGrafter"/>
</dbReference>
<evidence type="ECO:0000313" key="4">
    <source>
        <dbReference type="EMBL" id="MBA4600765.1"/>
    </source>
</evidence>
<dbReference type="Gene3D" id="3.90.79.10">
    <property type="entry name" value="Nucleoside Triphosphate Pyrophosphohydrolase"/>
    <property type="match status" value="1"/>
</dbReference>
<evidence type="ECO:0000256" key="1">
    <source>
        <dbReference type="ARBA" id="ARBA00022801"/>
    </source>
</evidence>
<sequence>MITLKENSAGGVVFRKENGLVQILMIEDRFGHWTLPKGKQEQGETDEETAIREIREETGIKGRIVQSLVSIQYTYEHQDFGEVEKTVHYFLVEALTGKETPQVEEINGVKWLTLEEARAKQKAFGYGNNEIVMDKAISILQENAEV</sequence>
<comment type="caution">
    <text evidence="4">The sequence shown here is derived from an EMBL/GenBank/DDBJ whole genome shotgun (WGS) entry which is preliminary data.</text>
</comment>
<evidence type="ECO:0000259" key="3">
    <source>
        <dbReference type="PROSITE" id="PS51462"/>
    </source>
</evidence>
<dbReference type="Pfam" id="PF00293">
    <property type="entry name" value="NUDIX"/>
    <property type="match status" value="1"/>
</dbReference>
<accession>A0A7W1XPH8</accession>
<protein>
    <submittedName>
        <fullName evidence="4">NUDIX domain-containing protein</fullName>
    </submittedName>
</protein>
<dbReference type="InterPro" id="IPR020476">
    <property type="entry name" value="Nudix_hydrolase"/>
</dbReference>
<dbReference type="CDD" id="cd03673">
    <property type="entry name" value="NUDIX_Ap6A_hydrolase"/>
    <property type="match status" value="1"/>
</dbReference>
<comment type="similarity">
    <text evidence="2">Belongs to the Nudix hydrolase family.</text>
</comment>
<dbReference type="GO" id="GO:0006754">
    <property type="term" value="P:ATP biosynthetic process"/>
    <property type="evidence" value="ECO:0007669"/>
    <property type="project" value="TreeGrafter"/>
</dbReference>
<proteinExistence type="inferred from homology"/>
<keyword evidence="5" id="KW-1185">Reference proteome</keyword>
<dbReference type="InterPro" id="IPR000086">
    <property type="entry name" value="NUDIX_hydrolase_dom"/>
</dbReference>
<keyword evidence="1 2" id="KW-0378">Hydrolase</keyword>
<reference evidence="4 5" key="1">
    <citation type="submission" date="2020-07" db="EMBL/GenBank/DDBJ databases">
        <title>Thermoactinomyces phylogeny.</title>
        <authorList>
            <person name="Dunlap C."/>
        </authorList>
    </citation>
    <scope>NUCLEOTIDE SEQUENCE [LARGE SCALE GENOMIC DNA]</scope>
    <source>
        <strain evidence="4 5">AMNI-1</strain>
    </source>
</reference>
<feature type="domain" description="Nudix hydrolase" evidence="3">
    <location>
        <begin position="4"/>
        <end position="134"/>
    </location>
</feature>
<organism evidence="4 5">
    <name type="scientific">Thermoactinomyces mirandus</name>
    <dbReference type="NCBI Taxonomy" id="2756294"/>
    <lineage>
        <taxon>Bacteria</taxon>
        <taxon>Bacillati</taxon>
        <taxon>Bacillota</taxon>
        <taxon>Bacilli</taxon>
        <taxon>Bacillales</taxon>
        <taxon>Thermoactinomycetaceae</taxon>
        <taxon>Thermoactinomyces</taxon>
    </lineage>
</organism>
<dbReference type="PANTHER" id="PTHR21340:SF0">
    <property type="entry name" value="BIS(5'-NUCLEOSYL)-TETRAPHOSPHATASE [ASYMMETRICAL]"/>
    <property type="match status" value="1"/>
</dbReference>
<dbReference type="RefSeq" id="WP_181736686.1">
    <property type="nucleotide sequence ID" value="NZ_JACEOL010000001.1"/>
</dbReference>
<dbReference type="SUPFAM" id="SSF55811">
    <property type="entry name" value="Nudix"/>
    <property type="match status" value="1"/>
</dbReference>
<dbReference type="InterPro" id="IPR051325">
    <property type="entry name" value="Nudix_hydrolase_domain"/>
</dbReference>
<dbReference type="PROSITE" id="PS00893">
    <property type="entry name" value="NUDIX_BOX"/>
    <property type="match status" value="1"/>
</dbReference>
<name>A0A7W1XPH8_9BACL</name>
<dbReference type="InterPro" id="IPR015797">
    <property type="entry name" value="NUDIX_hydrolase-like_dom_sf"/>
</dbReference>
<dbReference type="InterPro" id="IPR020084">
    <property type="entry name" value="NUDIX_hydrolase_CS"/>
</dbReference>
<dbReference type="Proteomes" id="UP000538292">
    <property type="component" value="Unassembled WGS sequence"/>
</dbReference>
<dbReference type="PRINTS" id="PR00502">
    <property type="entry name" value="NUDIXFAMILY"/>
</dbReference>
<gene>
    <name evidence="4" type="ORF">H2C83_00180</name>
</gene>
<dbReference type="GO" id="GO:0004081">
    <property type="term" value="F:bis(5'-nucleosyl)-tetraphosphatase (asymmetrical) activity"/>
    <property type="evidence" value="ECO:0007669"/>
    <property type="project" value="TreeGrafter"/>
</dbReference>
<dbReference type="PANTHER" id="PTHR21340">
    <property type="entry name" value="DIADENOSINE 5,5-P1,P4-TETRAPHOSPHATE PYROPHOSPHOHYDROLASE MUTT"/>
    <property type="match status" value="1"/>
</dbReference>
<dbReference type="AlphaFoldDB" id="A0A7W1XPH8"/>